<dbReference type="PANTHER" id="PTHR35936">
    <property type="entry name" value="MEMBRANE-BOUND LYTIC MUREIN TRANSGLYCOSYLASE F"/>
    <property type="match status" value="1"/>
</dbReference>
<evidence type="ECO:0000259" key="4">
    <source>
        <dbReference type="SMART" id="SM00079"/>
    </source>
</evidence>
<keyword evidence="1 2" id="KW-0732">Signal</keyword>
<dbReference type="eggNOG" id="COG0834">
    <property type="taxonomic scope" value="Bacteria"/>
</dbReference>
<dbReference type="EMBL" id="JRNT01000005">
    <property type="protein sequence ID" value="KGF48296.1"/>
    <property type="molecule type" value="Genomic_DNA"/>
</dbReference>
<dbReference type="InterPro" id="IPR001320">
    <property type="entry name" value="Iontro_rcpt_C"/>
</dbReference>
<gene>
    <name evidence="5" type="ORF">HMPREF0872_01520</name>
</gene>
<feature type="chain" id="PRO_5039097769" evidence="2">
    <location>
        <begin position="21"/>
        <end position="264"/>
    </location>
</feature>
<comment type="caution">
    <text evidence="5">The sequence shown here is derived from an EMBL/GenBank/DDBJ whole genome shotgun (WGS) entry which is preliminary data.</text>
</comment>
<dbReference type="Pfam" id="PF00497">
    <property type="entry name" value="SBP_bac_3"/>
    <property type="match status" value="1"/>
</dbReference>
<reference evidence="5 6" key="1">
    <citation type="submission" date="2014-07" db="EMBL/GenBank/DDBJ databases">
        <authorList>
            <person name="McCorrison J."/>
            <person name="Sanka R."/>
            <person name="Torralba M."/>
            <person name="Gillis M."/>
            <person name="Haft D.H."/>
            <person name="Methe B."/>
            <person name="Sutton G."/>
            <person name="Nelson K.E."/>
        </authorList>
    </citation>
    <scope>NUCLEOTIDE SEQUENCE [LARGE SCALE GENOMIC DNA]</scope>
    <source>
        <strain evidence="5 6">DNF00314</strain>
    </source>
</reference>
<dbReference type="GO" id="GO:0015276">
    <property type="term" value="F:ligand-gated monoatomic ion channel activity"/>
    <property type="evidence" value="ECO:0007669"/>
    <property type="project" value="InterPro"/>
</dbReference>
<evidence type="ECO:0000313" key="5">
    <source>
        <dbReference type="EMBL" id="KGF48296.1"/>
    </source>
</evidence>
<proteinExistence type="predicted"/>
<protein>
    <submittedName>
        <fullName evidence="5">Amino acid ABC transporter substrate-binding protein</fullName>
    </submittedName>
</protein>
<dbReference type="SUPFAM" id="SSF53850">
    <property type="entry name" value="Periplasmic binding protein-like II"/>
    <property type="match status" value="1"/>
</dbReference>
<dbReference type="Gene3D" id="3.40.190.10">
    <property type="entry name" value="Periplasmic binding protein-like II"/>
    <property type="match status" value="2"/>
</dbReference>
<name>A0A096ANQ7_9FIRM</name>
<evidence type="ECO:0000256" key="2">
    <source>
        <dbReference type="SAM" id="SignalP"/>
    </source>
</evidence>
<dbReference type="PANTHER" id="PTHR35936:SF34">
    <property type="entry name" value="ABC TRANSPORTER EXTRACELLULAR-BINDING PROTEIN YCKB-RELATED"/>
    <property type="match status" value="1"/>
</dbReference>
<evidence type="ECO:0000259" key="3">
    <source>
        <dbReference type="SMART" id="SM00062"/>
    </source>
</evidence>
<dbReference type="Proteomes" id="UP000029628">
    <property type="component" value="Unassembled WGS sequence"/>
</dbReference>
<keyword evidence="6" id="KW-1185">Reference proteome</keyword>
<dbReference type="InterPro" id="IPR001638">
    <property type="entry name" value="Solute-binding_3/MltF_N"/>
</dbReference>
<sequence>MGIKKIVAVGMAFISLLICVSGCGSTQSGQKELPKKIVVGLDDAFAPMGFRDPNTNEIVGFDIDMAKEFAKRAGMEVEFKPIDWDSKEAELKSGHIDILWNGLTIMENRADKISFSDPYLTDSQMIVVRNDSPIQSKADLNGKVLGTQQASTGDFMYEKEENKKTIKEMKTYPDFTNAFSDLELGRVDALIVDEINAAYIMKQKPGSFRMVDTIFDKDVIGVGLRKDDEALRNKINSILADMKKDGTVDKLAEKWFGTTEMVVK</sequence>
<accession>A0A096ANQ7</accession>
<organism evidence="5 6">
    <name type="scientific">Veillonella montpellierensis DNF00314</name>
    <dbReference type="NCBI Taxonomy" id="1401067"/>
    <lineage>
        <taxon>Bacteria</taxon>
        <taxon>Bacillati</taxon>
        <taxon>Bacillota</taxon>
        <taxon>Negativicutes</taxon>
        <taxon>Veillonellales</taxon>
        <taxon>Veillonellaceae</taxon>
        <taxon>Veillonella</taxon>
    </lineage>
</organism>
<dbReference type="SMART" id="SM00062">
    <property type="entry name" value="PBPb"/>
    <property type="match status" value="1"/>
</dbReference>
<dbReference type="SMART" id="SM00079">
    <property type="entry name" value="PBPe"/>
    <property type="match status" value="1"/>
</dbReference>
<dbReference type="RefSeq" id="WP_038151261.1">
    <property type="nucleotide sequence ID" value="NZ_JRNT01000005.1"/>
</dbReference>
<evidence type="ECO:0000313" key="6">
    <source>
        <dbReference type="Proteomes" id="UP000029628"/>
    </source>
</evidence>
<dbReference type="CDD" id="cd00996">
    <property type="entry name" value="PBP2_AatB_like"/>
    <property type="match status" value="1"/>
</dbReference>
<feature type="signal peptide" evidence="2">
    <location>
        <begin position="1"/>
        <end position="20"/>
    </location>
</feature>
<dbReference type="AlphaFoldDB" id="A0A096ANQ7"/>
<evidence type="ECO:0000256" key="1">
    <source>
        <dbReference type="ARBA" id="ARBA00022729"/>
    </source>
</evidence>
<feature type="domain" description="Ionotropic glutamate receptor C-terminal" evidence="4">
    <location>
        <begin position="36"/>
        <end position="258"/>
    </location>
</feature>
<dbReference type="GO" id="GO:0016020">
    <property type="term" value="C:membrane"/>
    <property type="evidence" value="ECO:0007669"/>
    <property type="project" value="InterPro"/>
</dbReference>
<feature type="domain" description="Solute-binding protein family 3/N-terminal" evidence="3">
    <location>
        <begin position="36"/>
        <end position="259"/>
    </location>
</feature>